<gene>
    <name evidence="3" type="ORF">O4213_12805</name>
</gene>
<protein>
    <submittedName>
        <fullName evidence="3">Cupin domain-containing protein</fullName>
    </submittedName>
</protein>
<proteinExistence type="predicted"/>
<feature type="domain" description="Cupin type-2" evidence="2">
    <location>
        <begin position="61"/>
        <end position="127"/>
    </location>
</feature>
<evidence type="ECO:0000256" key="1">
    <source>
        <dbReference type="SAM" id="SignalP"/>
    </source>
</evidence>
<accession>A0ABT4MV48</accession>
<dbReference type="Pfam" id="PF07883">
    <property type="entry name" value="Cupin_2"/>
    <property type="match status" value="1"/>
</dbReference>
<dbReference type="SUPFAM" id="SSF51182">
    <property type="entry name" value="RmlC-like cupins"/>
    <property type="match status" value="1"/>
</dbReference>
<organism evidence="3 4">
    <name type="scientific">Gordonia rubripertincta</name>
    <name type="common">Rhodococcus corallinus</name>
    <dbReference type="NCBI Taxonomy" id="36822"/>
    <lineage>
        <taxon>Bacteria</taxon>
        <taxon>Bacillati</taxon>
        <taxon>Actinomycetota</taxon>
        <taxon>Actinomycetes</taxon>
        <taxon>Mycobacteriales</taxon>
        <taxon>Gordoniaceae</taxon>
        <taxon>Gordonia</taxon>
    </lineage>
</organism>
<evidence type="ECO:0000313" key="3">
    <source>
        <dbReference type="EMBL" id="MCZ4550866.1"/>
    </source>
</evidence>
<feature type="signal peptide" evidence="1">
    <location>
        <begin position="1"/>
        <end position="26"/>
    </location>
</feature>
<dbReference type="Proteomes" id="UP001067235">
    <property type="component" value="Unassembled WGS sequence"/>
</dbReference>
<dbReference type="EMBL" id="JAPWIE010000003">
    <property type="protein sequence ID" value="MCZ4550866.1"/>
    <property type="molecule type" value="Genomic_DNA"/>
</dbReference>
<comment type="caution">
    <text evidence="3">The sequence shown here is derived from an EMBL/GenBank/DDBJ whole genome shotgun (WGS) entry which is preliminary data.</text>
</comment>
<dbReference type="Gene3D" id="2.60.120.10">
    <property type="entry name" value="Jelly Rolls"/>
    <property type="match status" value="1"/>
</dbReference>
<dbReference type="RefSeq" id="WP_301571452.1">
    <property type="nucleotide sequence ID" value="NZ_JAPWIE010000003.1"/>
</dbReference>
<dbReference type="InterPro" id="IPR014710">
    <property type="entry name" value="RmlC-like_jellyroll"/>
</dbReference>
<evidence type="ECO:0000313" key="4">
    <source>
        <dbReference type="Proteomes" id="UP001067235"/>
    </source>
</evidence>
<dbReference type="InterPro" id="IPR013096">
    <property type="entry name" value="Cupin_2"/>
</dbReference>
<keyword evidence="4" id="KW-1185">Reference proteome</keyword>
<name>A0ABT4MV48_GORRU</name>
<feature type="chain" id="PRO_5045958696" evidence="1">
    <location>
        <begin position="27"/>
        <end position="152"/>
    </location>
</feature>
<evidence type="ECO:0000259" key="2">
    <source>
        <dbReference type="Pfam" id="PF07883"/>
    </source>
</evidence>
<reference evidence="3" key="1">
    <citation type="submission" date="2022-12" db="EMBL/GenBank/DDBJ databases">
        <authorList>
            <person name="Krivoruchko A.V."/>
            <person name="Elkin A."/>
        </authorList>
    </citation>
    <scope>NUCLEOTIDE SEQUENCE</scope>
    <source>
        <strain evidence="3">IEGM 1388</strain>
    </source>
</reference>
<dbReference type="InterPro" id="IPR011051">
    <property type="entry name" value="RmlC_Cupin_sf"/>
</dbReference>
<keyword evidence="1" id="KW-0732">Signal</keyword>
<sequence length="152" mass="15543">MKRILSAVGAVVALSAGLLLPATAQATPGEGISGVTLLDIEIPAELLPFIPDGAHVVAKQITIAPGGTTGWHYHDGPVLGIVQAGTLTHPGSDCKPVIFGTGAFINEPSGKSNTHVGRNLGKEPVILDVVYLEPIGAPLFEDVTPAPPCDKT</sequence>